<comment type="caution">
    <text evidence="1">The sequence shown here is derived from an EMBL/GenBank/DDBJ whole genome shotgun (WGS) entry which is preliminary data.</text>
</comment>
<dbReference type="AlphaFoldDB" id="A0A1R3JH12"/>
<evidence type="ECO:0000313" key="2">
    <source>
        <dbReference type="Proteomes" id="UP000188268"/>
    </source>
</evidence>
<organism evidence="1 2">
    <name type="scientific">Corchorus capsularis</name>
    <name type="common">Jute</name>
    <dbReference type="NCBI Taxonomy" id="210143"/>
    <lineage>
        <taxon>Eukaryota</taxon>
        <taxon>Viridiplantae</taxon>
        <taxon>Streptophyta</taxon>
        <taxon>Embryophyta</taxon>
        <taxon>Tracheophyta</taxon>
        <taxon>Spermatophyta</taxon>
        <taxon>Magnoliopsida</taxon>
        <taxon>eudicotyledons</taxon>
        <taxon>Gunneridae</taxon>
        <taxon>Pentapetalae</taxon>
        <taxon>rosids</taxon>
        <taxon>malvids</taxon>
        <taxon>Malvales</taxon>
        <taxon>Malvaceae</taxon>
        <taxon>Grewioideae</taxon>
        <taxon>Apeibeae</taxon>
        <taxon>Corchorus</taxon>
    </lineage>
</organism>
<name>A0A1R3JH12_COCAP</name>
<keyword evidence="2" id="KW-1185">Reference proteome</keyword>
<evidence type="ECO:0000313" key="1">
    <source>
        <dbReference type="EMBL" id="OMO94128.1"/>
    </source>
</evidence>
<reference evidence="1 2" key="1">
    <citation type="submission" date="2013-09" db="EMBL/GenBank/DDBJ databases">
        <title>Corchorus capsularis genome sequencing.</title>
        <authorList>
            <person name="Alam M."/>
            <person name="Haque M.S."/>
            <person name="Islam M.S."/>
            <person name="Emdad E.M."/>
            <person name="Islam M.M."/>
            <person name="Ahmed B."/>
            <person name="Halim A."/>
            <person name="Hossen Q.M.M."/>
            <person name="Hossain M.Z."/>
            <person name="Ahmed R."/>
            <person name="Khan M.M."/>
            <person name="Islam R."/>
            <person name="Rashid M.M."/>
            <person name="Khan S.A."/>
            <person name="Rahman M.S."/>
            <person name="Alam M."/>
        </authorList>
    </citation>
    <scope>NUCLEOTIDE SEQUENCE [LARGE SCALE GENOMIC DNA]</scope>
    <source>
        <strain evidence="2">cv. CVL-1</strain>
        <tissue evidence="1">Whole seedling</tissue>
    </source>
</reference>
<dbReference type="EMBL" id="AWWV01007940">
    <property type="protein sequence ID" value="OMO94128.1"/>
    <property type="molecule type" value="Genomic_DNA"/>
</dbReference>
<gene>
    <name evidence="1" type="ORF">CCACVL1_06159</name>
</gene>
<dbReference type="Proteomes" id="UP000188268">
    <property type="component" value="Unassembled WGS sequence"/>
</dbReference>
<sequence length="42" mass="4590">METHLPQSNWYPPMLIMMPTWTGDRGLADKANGGGRDGWGGS</sequence>
<dbReference type="Gramene" id="OMO94128">
    <property type="protein sequence ID" value="OMO94128"/>
    <property type="gene ID" value="CCACVL1_06159"/>
</dbReference>
<accession>A0A1R3JH12</accession>
<protein>
    <submittedName>
        <fullName evidence="1">Uncharacterized protein</fullName>
    </submittedName>
</protein>
<proteinExistence type="predicted"/>